<dbReference type="PANTHER" id="PTHR30093">
    <property type="entry name" value="GENERAL SECRETION PATHWAY PROTEIN G"/>
    <property type="match status" value="1"/>
</dbReference>
<keyword evidence="2" id="KW-0488">Methylation</keyword>
<proteinExistence type="inferred from homology"/>
<dbReference type="Pfam" id="PF07963">
    <property type="entry name" value="N_methyl"/>
    <property type="match status" value="1"/>
</dbReference>
<protein>
    <submittedName>
        <fullName evidence="5">Pilin</fullName>
    </submittedName>
</protein>
<keyword evidence="3" id="KW-0281">Fimbrium</keyword>
<dbReference type="InterPro" id="IPR001082">
    <property type="entry name" value="Pilin"/>
</dbReference>
<gene>
    <name evidence="5" type="ORF">H8L32_20490</name>
</gene>
<comment type="caution">
    <text evidence="5">The sequence shown here is derived from an EMBL/GenBank/DDBJ whole genome shotgun (WGS) entry which is preliminary data.</text>
</comment>
<evidence type="ECO:0000256" key="4">
    <source>
        <dbReference type="SAM" id="Phobius"/>
    </source>
</evidence>
<keyword evidence="4" id="KW-1133">Transmembrane helix</keyword>
<dbReference type="PANTHER" id="PTHR30093:SF34">
    <property type="entry name" value="PREPILIN PEPTIDASE-DEPENDENT PROTEIN D"/>
    <property type="match status" value="1"/>
</dbReference>
<dbReference type="SUPFAM" id="SSF54523">
    <property type="entry name" value="Pili subunits"/>
    <property type="match status" value="1"/>
</dbReference>
<dbReference type="RefSeq" id="WP_186949127.1">
    <property type="nucleotide sequence ID" value="NZ_JACOGF010000012.1"/>
</dbReference>
<dbReference type="InterPro" id="IPR012902">
    <property type="entry name" value="N_methyl_site"/>
</dbReference>
<reference evidence="5 6" key="1">
    <citation type="submission" date="2020-08" db="EMBL/GenBank/DDBJ databases">
        <title>Novel species isolated from subtropical streams in China.</title>
        <authorList>
            <person name="Lu H."/>
        </authorList>
    </citation>
    <scope>NUCLEOTIDE SEQUENCE [LARGE SCALE GENOMIC DNA]</scope>
    <source>
        <strain evidence="5 6">CY18W</strain>
    </source>
</reference>
<evidence type="ECO:0000313" key="6">
    <source>
        <dbReference type="Proteomes" id="UP000650424"/>
    </source>
</evidence>
<dbReference type="Pfam" id="PF00114">
    <property type="entry name" value="Pilin"/>
    <property type="match status" value="1"/>
</dbReference>
<evidence type="ECO:0000256" key="3">
    <source>
        <dbReference type="RuleBase" id="RU000389"/>
    </source>
</evidence>
<name>A0ABR6ZWF4_9BURK</name>
<dbReference type="PROSITE" id="PS00409">
    <property type="entry name" value="PROKAR_NTER_METHYL"/>
    <property type="match status" value="1"/>
</dbReference>
<organism evidence="5 6">
    <name type="scientific">Undibacterium hunanense</name>
    <dbReference type="NCBI Taxonomy" id="2762292"/>
    <lineage>
        <taxon>Bacteria</taxon>
        <taxon>Pseudomonadati</taxon>
        <taxon>Pseudomonadota</taxon>
        <taxon>Betaproteobacteria</taxon>
        <taxon>Burkholderiales</taxon>
        <taxon>Oxalobacteraceae</taxon>
        <taxon>Undibacterium</taxon>
    </lineage>
</organism>
<keyword evidence="6" id="KW-1185">Reference proteome</keyword>
<dbReference type="EMBL" id="JACOGF010000012">
    <property type="protein sequence ID" value="MBC3919860.1"/>
    <property type="molecule type" value="Genomic_DNA"/>
</dbReference>
<evidence type="ECO:0000256" key="2">
    <source>
        <dbReference type="ARBA" id="ARBA00022481"/>
    </source>
</evidence>
<keyword evidence="4" id="KW-0812">Transmembrane</keyword>
<dbReference type="InterPro" id="IPR045584">
    <property type="entry name" value="Pilin-like"/>
</dbReference>
<comment type="similarity">
    <text evidence="1 3">Belongs to the N-Me-Phe pilin family.</text>
</comment>
<sequence>MKKLTKNLTTKQYAQRGFTLIELMIVVAIIGILAAVAIPVYQDYTVKSKVSEVGNLVSPALQVAGVMCSSGTLNTATSNSAVGIPTDVSIAGKYVKKISVSNGTASSVTVTATMDTIPELGTAGSGTVIYNGVCGVGSLRWTVTGTVPSKYLPKA</sequence>
<evidence type="ECO:0000313" key="5">
    <source>
        <dbReference type="EMBL" id="MBC3919860.1"/>
    </source>
</evidence>
<keyword evidence="4" id="KW-0472">Membrane</keyword>
<dbReference type="Proteomes" id="UP000650424">
    <property type="component" value="Unassembled WGS sequence"/>
</dbReference>
<accession>A0ABR6ZWF4</accession>
<evidence type="ECO:0000256" key="1">
    <source>
        <dbReference type="ARBA" id="ARBA00005233"/>
    </source>
</evidence>
<dbReference type="NCBIfam" id="TIGR02532">
    <property type="entry name" value="IV_pilin_GFxxxE"/>
    <property type="match status" value="1"/>
</dbReference>
<dbReference type="Gene3D" id="3.30.700.10">
    <property type="entry name" value="Glycoprotein, Type 4 Pilin"/>
    <property type="match status" value="1"/>
</dbReference>
<feature type="transmembrane region" description="Helical" evidence="4">
    <location>
        <begin position="20"/>
        <end position="41"/>
    </location>
</feature>